<comment type="caution">
    <text evidence="1">The sequence shown here is derived from an EMBL/GenBank/DDBJ whole genome shotgun (WGS) entry which is preliminary data.</text>
</comment>
<organism evidence="1 2">
    <name type="scientific">Stereocaulon virgatum</name>
    <dbReference type="NCBI Taxonomy" id="373712"/>
    <lineage>
        <taxon>Eukaryota</taxon>
        <taxon>Fungi</taxon>
        <taxon>Dikarya</taxon>
        <taxon>Ascomycota</taxon>
        <taxon>Pezizomycotina</taxon>
        <taxon>Lecanoromycetes</taxon>
        <taxon>OSLEUM clade</taxon>
        <taxon>Lecanoromycetidae</taxon>
        <taxon>Lecanorales</taxon>
        <taxon>Lecanorineae</taxon>
        <taxon>Stereocaulaceae</taxon>
        <taxon>Stereocaulon</taxon>
    </lineage>
</organism>
<accession>A0ABR4AEV8</accession>
<dbReference type="Proteomes" id="UP001590950">
    <property type="component" value="Unassembled WGS sequence"/>
</dbReference>
<reference evidence="1 2" key="1">
    <citation type="submission" date="2024-09" db="EMBL/GenBank/DDBJ databases">
        <title>Rethinking Asexuality: The Enigmatic Case of Functional Sexual Genes in Lepraria (Stereocaulaceae).</title>
        <authorList>
            <person name="Doellman M."/>
            <person name="Sun Y."/>
            <person name="Barcenas-Pena A."/>
            <person name="Lumbsch H.T."/>
            <person name="Grewe F."/>
        </authorList>
    </citation>
    <scope>NUCLEOTIDE SEQUENCE [LARGE SCALE GENOMIC DNA]</scope>
    <source>
        <strain evidence="1 2">Mercado 3170</strain>
    </source>
</reference>
<evidence type="ECO:0000313" key="1">
    <source>
        <dbReference type="EMBL" id="KAL2043386.1"/>
    </source>
</evidence>
<dbReference type="EMBL" id="JBEFKJ010000011">
    <property type="protein sequence ID" value="KAL2043386.1"/>
    <property type="molecule type" value="Genomic_DNA"/>
</dbReference>
<gene>
    <name evidence="1" type="ORF">N7G274_003692</name>
</gene>
<name>A0ABR4AEV8_9LECA</name>
<keyword evidence="2" id="KW-1185">Reference proteome</keyword>
<proteinExistence type="predicted"/>
<sequence>MSDEEIEQIRKFISHPSKTYALGPQNCQSVALALAVLICDGDGFETWNSLEYLLLFSKSSLIPPLLSLREYLKLSWADPIFLTRAIRLGPPIKKTTDEARPVEVSVNSTIRTKLQLYEELPEGSSCGFRSYCQLIRPAKKG</sequence>
<evidence type="ECO:0000313" key="2">
    <source>
        <dbReference type="Proteomes" id="UP001590950"/>
    </source>
</evidence>
<protein>
    <submittedName>
        <fullName evidence="1">Uncharacterized protein</fullName>
    </submittedName>
</protein>